<dbReference type="OrthoDB" id="7052909at2"/>
<dbReference type="PROSITE" id="PS50104">
    <property type="entry name" value="TIR"/>
    <property type="match status" value="1"/>
</dbReference>
<proteinExistence type="predicted"/>
<keyword evidence="1" id="KW-0175">Coiled coil</keyword>
<dbReference type="Proteomes" id="UP000031623">
    <property type="component" value="Chromosome"/>
</dbReference>
<accession>A0A090AI43</accession>
<gene>
    <name evidence="3" type="ORF">THII_0153</name>
</gene>
<dbReference type="HOGENOM" id="CLU_643935_0_0_6"/>
<dbReference type="InterPro" id="IPR035897">
    <property type="entry name" value="Toll_tir_struct_dom_sf"/>
</dbReference>
<feature type="coiled-coil region" evidence="1">
    <location>
        <begin position="165"/>
        <end position="213"/>
    </location>
</feature>
<evidence type="ECO:0000256" key="1">
    <source>
        <dbReference type="SAM" id="Coils"/>
    </source>
</evidence>
<dbReference type="EMBL" id="AP014633">
    <property type="protein sequence ID" value="BAP54450.1"/>
    <property type="molecule type" value="Genomic_DNA"/>
</dbReference>
<sequence length="426" mass="49229">MPSYIPNYKNDIFISYAHVDNEPFPGADAGWVTTLVSALKKSLAQKLGRADGYTLWMDHQLRGHQPVNSDIYAQLQESATLVFILSTGYLASKWCLLEFYTFLSQVNQDSGRLFMVEYEPVRAEEQLPEVKKLLNYPFWQRDDNTGEPRTLGIPKPHPDRDQGYYQQLNKLATELANKLKQLQAEAPPIEEVKDEFAEQLRLAEAKKSRFSDEKATIQHEINSLINQYNSISSSLRLPNLPQSNIQLLKNQLFQIETHIDQLKIKLTQVDAELKLAQVELRKLYLEKEIQQLVKQHEFISASLQSPHFPAATAKVLNEQIQQVEKQRDHLTMELAKLNQEMNQRYNQPSQKVTDLKKSRLKADQEIIKQKIDELTQQHHMISVSLVDRNLSADSKESFREQLYQIESAIEALEVQMGQINNELNLF</sequence>
<dbReference type="Pfam" id="PF13676">
    <property type="entry name" value="TIR_2"/>
    <property type="match status" value="1"/>
</dbReference>
<feature type="domain" description="TIR" evidence="2">
    <location>
        <begin position="8"/>
        <end position="179"/>
    </location>
</feature>
<dbReference type="SMART" id="SM00255">
    <property type="entry name" value="TIR"/>
    <property type="match status" value="1"/>
</dbReference>
<dbReference type="AlphaFoldDB" id="A0A090AI43"/>
<evidence type="ECO:0000313" key="3">
    <source>
        <dbReference type="EMBL" id="BAP54450.1"/>
    </source>
</evidence>
<evidence type="ECO:0000313" key="4">
    <source>
        <dbReference type="Proteomes" id="UP000031623"/>
    </source>
</evidence>
<dbReference type="KEGG" id="tig:THII_0153"/>
<feature type="coiled-coil region" evidence="1">
    <location>
        <begin position="245"/>
        <end position="422"/>
    </location>
</feature>
<dbReference type="GO" id="GO:0007165">
    <property type="term" value="P:signal transduction"/>
    <property type="evidence" value="ECO:0007669"/>
    <property type="project" value="InterPro"/>
</dbReference>
<evidence type="ECO:0000259" key="2">
    <source>
        <dbReference type="PROSITE" id="PS50104"/>
    </source>
</evidence>
<reference evidence="3 4" key="1">
    <citation type="journal article" date="2014" name="ISME J.">
        <title>Ecophysiology of Thioploca ingrica as revealed by the complete genome sequence supplemented with proteomic evidence.</title>
        <authorList>
            <person name="Kojima H."/>
            <person name="Ogura Y."/>
            <person name="Yamamoto N."/>
            <person name="Togashi T."/>
            <person name="Mori H."/>
            <person name="Watanabe T."/>
            <person name="Nemoto F."/>
            <person name="Kurokawa K."/>
            <person name="Hayashi T."/>
            <person name="Fukui M."/>
        </authorList>
    </citation>
    <scope>NUCLEOTIDE SEQUENCE [LARGE SCALE GENOMIC DNA]</scope>
</reference>
<name>A0A090AI43_9GAMM</name>
<dbReference type="InterPro" id="IPR000157">
    <property type="entry name" value="TIR_dom"/>
</dbReference>
<keyword evidence="4" id="KW-1185">Reference proteome</keyword>
<organism evidence="3 4">
    <name type="scientific">Thioploca ingrica</name>
    <dbReference type="NCBI Taxonomy" id="40754"/>
    <lineage>
        <taxon>Bacteria</taxon>
        <taxon>Pseudomonadati</taxon>
        <taxon>Pseudomonadota</taxon>
        <taxon>Gammaproteobacteria</taxon>
        <taxon>Thiotrichales</taxon>
        <taxon>Thiotrichaceae</taxon>
        <taxon>Thioploca</taxon>
    </lineage>
</organism>
<dbReference type="SUPFAM" id="SSF52200">
    <property type="entry name" value="Toll/Interleukin receptor TIR domain"/>
    <property type="match status" value="1"/>
</dbReference>
<protein>
    <recommendedName>
        <fullName evidence="2">TIR domain-containing protein</fullName>
    </recommendedName>
</protein>
<dbReference type="Gene3D" id="3.40.50.10140">
    <property type="entry name" value="Toll/interleukin-1 receptor homology (TIR) domain"/>
    <property type="match status" value="1"/>
</dbReference>